<dbReference type="InterPro" id="IPR017790">
    <property type="entry name" value="Penicillin-binding_protein_2"/>
</dbReference>
<evidence type="ECO:0000256" key="1">
    <source>
        <dbReference type="ARBA" id="ARBA00004167"/>
    </source>
</evidence>
<evidence type="ECO:0000256" key="6">
    <source>
        <dbReference type="ARBA" id="ARBA00022670"/>
    </source>
</evidence>
<dbReference type="GO" id="GO:0005886">
    <property type="term" value="C:plasma membrane"/>
    <property type="evidence" value="ECO:0007669"/>
    <property type="project" value="UniProtKB-SubCell"/>
</dbReference>
<evidence type="ECO:0000256" key="7">
    <source>
        <dbReference type="ARBA" id="ARBA00022692"/>
    </source>
</evidence>
<protein>
    <submittedName>
        <fullName evidence="18">Penicillin-binding protein 2</fullName>
    </submittedName>
</protein>
<dbReference type="Gene3D" id="3.30.1390.30">
    <property type="entry name" value="Penicillin-binding protein 2a, domain 3"/>
    <property type="match status" value="1"/>
</dbReference>
<dbReference type="STRING" id="1173584.SAMN05444851_2761"/>
<keyword evidence="9" id="KW-0133">Cell shape</keyword>
<evidence type="ECO:0000256" key="9">
    <source>
        <dbReference type="ARBA" id="ARBA00022960"/>
    </source>
</evidence>
<evidence type="ECO:0000313" key="18">
    <source>
        <dbReference type="EMBL" id="SEW29216.1"/>
    </source>
</evidence>
<evidence type="ECO:0000256" key="10">
    <source>
        <dbReference type="ARBA" id="ARBA00022984"/>
    </source>
</evidence>
<evidence type="ECO:0000256" key="5">
    <source>
        <dbReference type="ARBA" id="ARBA00022645"/>
    </source>
</evidence>
<feature type="region of interest" description="Disordered" evidence="14">
    <location>
        <begin position="614"/>
        <end position="651"/>
    </location>
</feature>
<dbReference type="PANTHER" id="PTHR30627">
    <property type="entry name" value="PEPTIDOGLYCAN D,D-TRANSPEPTIDASE"/>
    <property type="match status" value="1"/>
</dbReference>
<dbReference type="AlphaFoldDB" id="A0A1I0QP88"/>
<evidence type="ECO:0000259" key="16">
    <source>
        <dbReference type="Pfam" id="PF00905"/>
    </source>
</evidence>
<sequence>MKRSPIDTEKSARGITRRGLFLGGLQVSFAALLVGRMRFMQVDQTEEYRTLAEENRIKFQLIPPARGMIHDRNGKLIAGNEQNYRIVLVREDAGDPAKVLKRLRKIVWIEDEEIARILSEMKRRSSFVPVTVADRVAWEDVAEVAINAPVLPGITPEVGLSRIYPRASDFAHVVGYVGPVSDYDLGKLEDPDPLLQIPRFQIGKSGVEAKLELSLRGSAGTREVEVNAVGREMRELGREDGQAGDNIQLTIDADLQAYVQARMAGESAAAVVMDTQTGDILAIGSTPSFDPNKFVRGISGPDYKALLDDPYRPLAAKPAQGTYPPGSTFKMMTALAALEEGVIGVDEIVKCIGYIEVRNRRFHCWKRAGHGKVDLVKGLRESCDVYYYEIAQRVGIDKIAAMARRFGLGEQPDLPLSAVADGLIPDKAWKREARGAEWVIGDSLNAGIGQGFVLTSPLQLAVMTARVATGQAISARLVRAINGVEQPILNDGPLGIGQANLEIVRQGMYEVVNAKRGTAGRSRIVAEGLRMSGKTGTSQVRNITKAERARGVTRNEDLPWNRRDHALFVCYAPAEAPRYAVSVVVEHGGGGSTVAAPIARDILLQTIYEGEPPIEAYPSSQRGTIRSRQREIEELLSRPPAERFADRNDQA</sequence>
<dbReference type="Pfam" id="PF00905">
    <property type="entry name" value="Transpeptidase"/>
    <property type="match status" value="1"/>
</dbReference>
<keyword evidence="10" id="KW-0573">Peptidoglycan synthesis</keyword>
<comment type="subcellular location">
    <subcellularLocation>
        <location evidence="2">Cell membrane</location>
    </subcellularLocation>
    <subcellularLocation>
        <location evidence="1">Membrane</location>
        <topology evidence="1">Single-pass membrane protein</topology>
    </subcellularLocation>
</comment>
<reference evidence="18 19" key="1">
    <citation type="submission" date="2016-10" db="EMBL/GenBank/DDBJ databases">
        <authorList>
            <person name="de Groot N.N."/>
        </authorList>
    </citation>
    <scope>NUCLEOTIDE SEQUENCE [LARGE SCALE GENOMIC DNA]</scope>
    <source>
        <strain evidence="18 19">DSM 29439</strain>
    </source>
</reference>
<dbReference type="SUPFAM" id="SSF56519">
    <property type="entry name" value="Penicillin binding protein dimerisation domain"/>
    <property type="match status" value="1"/>
</dbReference>
<keyword evidence="7 15" id="KW-0812">Transmembrane</keyword>
<dbReference type="GO" id="GO:0006508">
    <property type="term" value="P:proteolysis"/>
    <property type="evidence" value="ECO:0007669"/>
    <property type="project" value="UniProtKB-KW"/>
</dbReference>
<keyword evidence="13" id="KW-0961">Cell wall biogenesis/degradation</keyword>
<feature type="transmembrane region" description="Helical" evidence="15">
    <location>
        <begin position="20"/>
        <end position="39"/>
    </location>
</feature>
<keyword evidence="5" id="KW-0121">Carboxypeptidase</keyword>
<evidence type="ECO:0000313" key="19">
    <source>
        <dbReference type="Proteomes" id="UP000199650"/>
    </source>
</evidence>
<keyword evidence="6" id="KW-0645">Protease</keyword>
<evidence type="ECO:0000256" key="15">
    <source>
        <dbReference type="SAM" id="Phobius"/>
    </source>
</evidence>
<dbReference type="GO" id="GO:0008360">
    <property type="term" value="P:regulation of cell shape"/>
    <property type="evidence" value="ECO:0007669"/>
    <property type="project" value="UniProtKB-KW"/>
</dbReference>
<feature type="domain" description="Penicillin-binding protein dimerisation" evidence="17">
    <location>
        <begin position="62"/>
        <end position="235"/>
    </location>
</feature>
<evidence type="ECO:0000256" key="11">
    <source>
        <dbReference type="ARBA" id="ARBA00022989"/>
    </source>
</evidence>
<evidence type="ECO:0000256" key="2">
    <source>
        <dbReference type="ARBA" id="ARBA00004236"/>
    </source>
</evidence>
<dbReference type="EMBL" id="FOJB01000001">
    <property type="protein sequence ID" value="SEW29216.1"/>
    <property type="molecule type" value="Genomic_DNA"/>
</dbReference>
<dbReference type="GO" id="GO:0009002">
    <property type="term" value="F:serine-type D-Ala-D-Ala carboxypeptidase activity"/>
    <property type="evidence" value="ECO:0007669"/>
    <property type="project" value="InterPro"/>
</dbReference>
<dbReference type="Gene3D" id="3.90.1310.10">
    <property type="entry name" value="Penicillin-binding protein 2a (Domain 2)"/>
    <property type="match status" value="1"/>
</dbReference>
<gene>
    <name evidence="18" type="ORF">SAMN05444851_2761</name>
</gene>
<keyword evidence="12 15" id="KW-0472">Membrane</keyword>
<dbReference type="InterPro" id="IPR005311">
    <property type="entry name" value="PBP_dimer"/>
</dbReference>
<feature type="compositionally biased region" description="Basic and acidic residues" evidence="14">
    <location>
        <begin position="628"/>
        <end position="651"/>
    </location>
</feature>
<feature type="domain" description="Penicillin-binding protein transpeptidase" evidence="16">
    <location>
        <begin position="269"/>
        <end position="603"/>
    </location>
</feature>
<dbReference type="InterPro" id="IPR036138">
    <property type="entry name" value="PBP_dimer_sf"/>
</dbReference>
<dbReference type="PANTHER" id="PTHR30627:SF2">
    <property type="entry name" value="PEPTIDOGLYCAN D,D-TRANSPEPTIDASE MRDA"/>
    <property type="match status" value="1"/>
</dbReference>
<keyword evidence="11 15" id="KW-1133">Transmembrane helix</keyword>
<keyword evidence="8" id="KW-0378">Hydrolase</keyword>
<keyword evidence="19" id="KW-1185">Reference proteome</keyword>
<evidence type="ECO:0000256" key="12">
    <source>
        <dbReference type="ARBA" id="ARBA00023136"/>
    </source>
</evidence>
<dbReference type="Gene3D" id="3.40.710.10">
    <property type="entry name" value="DD-peptidase/beta-lactamase superfamily"/>
    <property type="match status" value="1"/>
</dbReference>
<accession>A0A1I0QP88</accession>
<organism evidence="18 19">
    <name type="scientific">Aliiroseovarius sediminilitoris</name>
    <dbReference type="NCBI Taxonomy" id="1173584"/>
    <lineage>
        <taxon>Bacteria</taxon>
        <taxon>Pseudomonadati</taxon>
        <taxon>Pseudomonadota</taxon>
        <taxon>Alphaproteobacteria</taxon>
        <taxon>Rhodobacterales</taxon>
        <taxon>Paracoccaceae</taxon>
        <taxon>Aliiroseovarius</taxon>
    </lineage>
</organism>
<keyword evidence="4" id="KW-0997">Cell inner membrane</keyword>
<dbReference type="InterPro" id="IPR012338">
    <property type="entry name" value="Beta-lactam/transpept-like"/>
</dbReference>
<evidence type="ECO:0000259" key="17">
    <source>
        <dbReference type="Pfam" id="PF03717"/>
    </source>
</evidence>
<dbReference type="GO" id="GO:0009252">
    <property type="term" value="P:peptidoglycan biosynthetic process"/>
    <property type="evidence" value="ECO:0007669"/>
    <property type="project" value="UniProtKB-KW"/>
</dbReference>
<dbReference type="Proteomes" id="UP000199650">
    <property type="component" value="Unassembled WGS sequence"/>
</dbReference>
<evidence type="ECO:0000256" key="13">
    <source>
        <dbReference type="ARBA" id="ARBA00023316"/>
    </source>
</evidence>
<dbReference type="SUPFAM" id="SSF56601">
    <property type="entry name" value="beta-lactamase/transpeptidase-like"/>
    <property type="match status" value="1"/>
</dbReference>
<dbReference type="OrthoDB" id="9766847at2"/>
<dbReference type="Pfam" id="PF03717">
    <property type="entry name" value="PBP_dimer"/>
    <property type="match status" value="1"/>
</dbReference>
<dbReference type="InterPro" id="IPR001460">
    <property type="entry name" value="PCN-bd_Tpept"/>
</dbReference>
<dbReference type="InterPro" id="IPR050515">
    <property type="entry name" value="Beta-lactam/transpept"/>
</dbReference>
<evidence type="ECO:0000256" key="4">
    <source>
        <dbReference type="ARBA" id="ARBA00022519"/>
    </source>
</evidence>
<evidence type="ECO:0000256" key="8">
    <source>
        <dbReference type="ARBA" id="ARBA00022801"/>
    </source>
</evidence>
<dbReference type="GO" id="GO:0071555">
    <property type="term" value="P:cell wall organization"/>
    <property type="evidence" value="ECO:0007669"/>
    <property type="project" value="UniProtKB-KW"/>
</dbReference>
<dbReference type="GO" id="GO:0071972">
    <property type="term" value="F:peptidoglycan L,D-transpeptidase activity"/>
    <property type="evidence" value="ECO:0007669"/>
    <property type="project" value="TreeGrafter"/>
</dbReference>
<evidence type="ECO:0000256" key="3">
    <source>
        <dbReference type="ARBA" id="ARBA00022475"/>
    </source>
</evidence>
<dbReference type="GO" id="GO:0008658">
    <property type="term" value="F:penicillin binding"/>
    <property type="evidence" value="ECO:0007669"/>
    <property type="project" value="InterPro"/>
</dbReference>
<dbReference type="NCBIfam" id="TIGR03423">
    <property type="entry name" value="pbp2_mrdA"/>
    <property type="match status" value="1"/>
</dbReference>
<name>A0A1I0QP88_9RHOB</name>
<evidence type="ECO:0000256" key="14">
    <source>
        <dbReference type="SAM" id="MobiDB-lite"/>
    </source>
</evidence>
<dbReference type="RefSeq" id="WP_091431398.1">
    <property type="nucleotide sequence ID" value="NZ_FOJB01000001.1"/>
</dbReference>
<proteinExistence type="predicted"/>
<keyword evidence="3" id="KW-1003">Cell membrane</keyword>